<reference evidence="9" key="1">
    <citation type="submission" date="2018-06" db="EMBL/GenBank/DDBJ databases">
        <authorList>
            <person name="Zhirakovskaya E."/>
        </authorList>
    </citation>
    <scope>NUCLEOTIDE SEQUENCE</scope>
</reference>
<feature type="transmembrane region" description="Helical" evidence="8">
    <location>
        <begin position="78"/>
        <end position="103"/>
    </location>
</feature>
<dbReference type="GO" id="GO:0006605">
    <property type="term" value="P:protein targeting"/>
    <property type="evidence" value="ECO:0007669"/>
    <property type="project" value="InterPro"/>
</dbReference>
<evidence type="ECO:0000256" key="4">
    <source>
        <dbReference type="ARBA" id="ARBA00022692"/>
    </source>
</evidence>
<dbReference type="Pfam" id="PF01311">
    <property type="entry name" value="Bac_export_1"/>
    <property type="match status" value="1"/>
</dbReference>
<keyword evidence="3" id="KW-1003">Cell membrane</keyword>
<feature type="transmembrane region" description="Helical" evidence="8">
    <location>
        <begin position="41"/>
        <end position="58"/>
    </location>
</feature>
<evidence type="ECO:0000256" key="6">
    <source>
        <dbReference type="ARBA" id="ARBA00023136"/>
    </source>
</evidence>
<protein>
    <submittedName>
        <fullName evidence="9">Flagellar biosynthesis protein FliR</fullName>
    </submittedName>
</protein>
<keyword evidence="9" id="KW-0966">Cell projection</keyword>
<sequence length="255" mass="27337">MVITGSELTALVGSFLWPLFRVSAVVMTAPIFGAKTVPMRVKLFVSLVLTSVVVPLLPPMPEVEVFSLQGLYVTANQILIGVAIGFTTQLVFAAIITAGQIVAMQMGLGFSLMVDPQNGTQAPVVSQFYIIFVVLIFLSLNGHLVLVQIMVDGFETLPIAITGLSTDSLWGIVTWGAYIFSGAIGIAIPTIASLLVVNLSFGIMTRAAPQLNIFAIGFPITMIFGFALILLTISNVSPKSNELFLNVYQLIRGFH</sequence>
<evidence type="ECO:0000256" key="7">
    <source>
        <dbReference type="ARBA" id="ARBA00023143"/>
    </source>
</evidence>
<dbReference type="EMBL" id="UOFT01000033">
    <property type="protein sequence ID" value="VAW93446.1"/>
    <property type="molecule type" value="Genomic_DNA"/>
</dbReference>
<keyword evidence="9" id="KW-0969">Cilium</keyword>
<keyword evidence="6 8" id="KW-0472">Membrane</keyword>
<dbReference type="AlphaFoldDB" id="A0A3B1ALB5"/>
<evidence type="ECO:0000256" key="1">
    <source>
        <dbReference type="ARBA" id="ARBA00004117"/>
    </source>
</evidence>
<keyword evidence="4 8" id="KW-0812">Transmembrane</keyword>
<accession>A0A3B1ALB5</accession>
<dbReference type="NCBIfam" id="TIGR01400">
    <property type="entry name" value="fliR"/>
    <property type="match status" value="1"/>
</dbReference>
<evidence type="ECO:0000256" key="2">
    <source>
        <dbReference type="ARBA" id="ARBA00004651"/>
    </source>
</evidence>
<dbReference type="PRINTS" id="PR00953">
    <property type="entry name" value="TYPE3IMRPROT"/>
</dbReference>
<dbReference type="PANTHER" id="PTHR30065">
    <property type="entry name" value="FLAGELLAR BIOSYNTHETIC PROTEIN FLIR"/>
    <property type="match status" value="1"/>
</dbReference>
<keyword evidence="9" id="KW-0282">Flagellum</keyword>
<organism evidence="9">
    <name type="scientific">hydrothermal vent metagenome</name>
    <dbReference type="NCBI Taxonomy" id="652676"/>
    <lineage>
        <taxon>unclassified sequences</taxon>
        <taxon>metagenomes</taxon>
        <taxon>ecological metagenomes</taxon>
    </lineage>
</organism>
<keyword evidence="5 8" id="KW-1133">Transmembrane helix</keyword>
<comment type="subcellular location">
    <subcellularLocation>
        <location evidence="1">Bacterial flagellum basal body</location>
    </subcellularLocation>
    <subcellularLocation>
        <location evidence="2">Cell membrane</location>
        <topology evidence="2">Multi-pass membrane protein</topology>
    </subcellularLocation>
</comment>
<evidence type="ECO:0000313" key="9">
    <source>
        <dbReference type="EMBL" id="VAW93446.1"/>
    </source>
</evidence>
<dbReference type="PANTHER" id="PTHR30065:SF8">
    <property type="entry name" value="FLAGELLAR BIOSYNTHETIC PROTEIN FLIR"/>
    <property type="match status" value="1"/>
</dbReference>
<evidence type="ECO:0000256" key="8">
    <source>
        <dbReference type="SAM" id="Phobius"/>
    </source>
</evidence>
<evidence type="ECO:0000256" key="3">
    <source>
        <dbReference type="ARBA" id="ARBA00022475"/>
    </source>
</evidence>
<feature type="transmembrane region" description="Helical" evidence="8">
    <location>
        <begin position="211"/>
        <end position="233"/>
    </location>
</feature>
<proteinExistence type="predicted"/>
<dbReference type="GO" id="GO:0009425">
    <property type="term" value="C:bacterial-type flagellum basal body"/>
    <property type="evidence" value="ECO:0007669"/>
    <property type="project" value="UniProtKB-SubCell"/>
</dbReference>
<dbReference type="InterPro" id="IPR006303">
    <property type="entry name" value="FliR"/>
</dbReference>
<feature type="transmembrane region" description="Helical" evidence="8">
    <location>
        <begin position="15"/>
        <end position="34"/>
    </location>
</feature>
<dbReference type="GO" id="GO:0005886">
    <property type="term" value="C:plasma membrane"/>
    <property type="evidence" value="ECO:0007669"/>
    <property type="project" value="UniProtKB-SubCell"/>
</dbReference>
<keyword evidence="7" id="KW-0975">Bacterial flagellum</keyword>
<gene>
    <name evidence="9" type="ORF">MNBD_GAMMA23-2065</name>
</gene>
<feature type="transmembrane region" description="Helical" evidence="8">
    <location>
        <begin position="124"/>
        <end position="149"/>
    </location>
</feature>
<feature type="transmembrane region" description="Helical" evidence="8">
    <location>
        <begin position="169"/>
        <end position="199"/>
    </location>
</feature>
<name>A0A3B1ALB5_9ZZZZ</name>
<dbReference type="GO" id="GO:0044780">
    <property type="term" value="P:bacterial-type flagellum assembly"/>
    <property type="evidence" value="ECO:0007669"/>
    <property type="project" value="InterPro"/>
</dbReference>
<evidence type="ECO:0000256" key="5">
    <source>
        <dbReference type="ARBA" id="ARBA00022989"/>
    </source>
</evidence>
<dbReference type="InterPro" id="IPR002010">
    <property type="entry name" value="T3SS_IM_R"/>
</dbReference>